<evidence type="ECO:0000259" key="5">
    <source>
        <dbReference type="PROSITE" id="PS50103"/>
    </source>
</evidence>
<dbReference type="GeneID" id="92378002"/>
<accession>A0A1G4IJI7</accession>
<comment type="caution">
    <text evidence="6">The sequence shown here is derived from an EMBL/GenBank/DDBJ whole genome shotgun (WGS) entry which is preliminary data.</text>
</comment>
<feature type="domain" description="C3H1-type" evidence="5">
    <location>
        <begin position="18"/>
        <end position="45"/>
    </location>
</feature>
<evidence type="ECO:0000256" key="2">
    <source>
        <dbReference type="ARBA" id="ARBA00022771"/>
    </source>
</evidence>
<dbReference type="PROSITE" id="PS50103">
    <property type="entry name" value="ZF_C3H1"/>
    <property type="match status" value="1"/>
</dbReference>
<evidence type="ECO:0000256" key="4">
    <source>
        <dbReference type="PROSITE-ProRule" id="PRU00723"/>
    </source>
</evidence>
<dbReference type="Gene3D" id="4.10.1000.10">
    <property type="entry name" value="Zinc finger, CCCH-type"/>
    <property type="match status" value="1"/>
</dbReference>
<dbReference type="SMART" id="SM00356">
    <property type="entry name" value="ZnF_C3H1"/>
    <property type="match status" value="2"/>
</dbReference>
<dbReference type="EMBL" id="CZPT02001873">
    <property type="protein sequence ID" value="SCU72485.1"/>
    <property type="molecule type" value="Genomic_DNA"/>
</dbReference>
<gene>
    <name evidence="6" type="ORF">TEOVI_000406200</name>
</gene>
<sequence>MTQVITESLRTGVTPAAPKSQRVCRHFARGRCTWGTSCRFSHEVERPSVDEASTNPSYIGFHQQRVQKERCAILKEALEGNFEIKQYNFAEGCTRCAVELPPPLAPIPIPRLLSANEVKAQLQELEGNEQLRAGGLLYFVGEPAVFWSMMHYYLKSHTTTSSKWDKLLSNAKRGRVECMFFRSSVGCMSNECTFEHGTTSAVTIPSPLQNMATNNALLAPVLGFGAATATSTVTSANGSTNTPITASNNTGGVGGAVAKSLLVGSTRVPVDLTRRTSVTHLTEKADETVMFSDPVWGLHSLLEPKATTLPTQQQQSQSQLQLQQQPDGLSLLWDDSLRTRSVPLW</sequence>
<feature type="zinc finger region" description="C3H1-type" evidence="4">
    <location>
        <begin position="18"/>
        <end position="45"/>
    </location>
</feature>
<proteinExistence type="predicted"/>
<organism evidence="6 7">
    <name type="scientific">Trypanosoma equiperdum</name>
    <dbReference type="NCBI Taxonomy" id="5694"/>
    <lineage>
        <taxon>Eukaryota</taxon>
        <taxon>Discoba</taxon>
        <taxon>Euglenozoa</taxon>
        <taxon>Kinetoplastea</taxon>
        <taxon>Metakinetoplastina</taxon>
        <taxon>Trypanosomatida</taxon>
        <taxon>Trypanosomatidae</taxon>
        <taxon>Trypanosoma</taxon>
    </lineage>
</organism>
<keyword evidence="7" id="KW-1185">Reference proteome</keyword>
<dbReference type="Pfam" id="PF18044">
    <property type="entry name" value="zf-CCCH_4"/>
    <property type="match status" value="1"/>
</dbReference>
<dbReference type="SUPFAM" id="SSF90229">
    <property type="entry name" value="CCCH zinc finger"/>
    <property type="match status" value="1"/>
</dbReference>
<keyword evidence="2 4" id="KW-0863">Zinc-finger</keyword>
<dbReference type="VEuPathDB" id="TriTrypDB:TEOVI_000406200"/>
<name>A0A1G4IJI7_TRYEQ</name>
<dbReference type="RefSeq" id="XP_067082977.1">
    <property type="nucleotide sequence ID" value="XM_067226876.1"/>
</dbReference>
<dbReference type="InterPro" id="IPR036855">
    <property type="entry name" value="Znf_CCCH_sf"/>
</dbReference>
<dbReference type="AlphaFoldDB" id="A0A1G4IJI7"/>
<keyword evidence="1 4" id="KW-0479">Metal-binding</keyword>
<protein>
    <submittedName>
        <fullName evidence="6">Zinc finger protein family member, putative</fullName>
    </submittedName>
</protein>
<evidence type="ECO:0000313" key="7">
    <source>
        <dbReference type="Proteomes" id="UP000195570"/>
    </source>
</evidence>
<evidence type="ECO:0000256" key="1">
    <source>
        <dbReference type="ARBA" id="ARBA00022723"/>
    </source>
</evidence>
<evidence type="ECO:0000313" key="6">
    <source>
        <dbReference type="EMBL" id="SCU72485.1"/>
    </source>
</evidence>
<dbReference type="InterPro" id="IPR041367">
    <property type="entry name" value="Znf-CCCH_4"/>
</dbReference>
<reference evidence="6" key="1">
    <citation type="submission" date="2016-09" db="EMBL/GenBank/DDBJ databases">
        <authorList>
            <person name="Hebert L."/>
            <person name="Moumen B."/>
        </authorList>
    </citation>
    <scope>NUCLEOTIDE SEQUENCE [LARGE SCALE GENOMIC DNA]</scope>
    <source>
        <strain evidence="6">OVI</strain>
    </source>
</reference>
<dbReference type="Proteomes" id="UP000195570">
    <property type="component" value="Unassembled WGS sequence"/>
</dbReference>
<evidence type="ECO:0000256" key="3">
    <source>
        <dbReference type="ARBA" id="ARBA00022833"/>
    </source>
</evidence>
<dbReference type="InterPro" id="IPR000571">
    <property type="entry name" value="Znf_CCCH"/>
</dbReference>
<dbReference type="GO" id="GO:0008270">
    <property type="term" value="F:zinc ion binding"/>
    <property type="evidence" value="ECO:0007669"/>
    <property type="project" value="UniProtKB-KW"/>
</dbReference>
<keyword evidence="3 4" id="KW-0862">Zinc</keyword>